<evidence type="ECO:0000259" key="1">
    <source>
        <dbReference type="Pfam" id="PF00149"/>
    </source>
</evidence>
<dbReference type="Proteomes" id="UP000194903">
    <property type="component" value="Unassembled WGS sequence"/>
</dbReference>
<dbReference type="GO" id="GO:0110154">
    <property type="term" value="P:RNA decapping"/>
    <property type="evidence" value="ECO:0007669"/>
    <property type="project" value="TreeGrafter"/>
</dbReference>
<evidence type="ECO:0000313" key="2">
    <source>
        <dbReference type="EMBL" id="OUM21551.1"/>
    </source>
</evidence>
<dbReference type="GO" id="GO:0016791">
    <property type="term" value="F:phosphatase activity"/>
    <property type="evidence" value="ECO:0007669"/>
    <property type="project" value="TreeGrafter"/>
</dbReference>
<dbReference type="Gene3D" id="3.60.21.10">
    <property type="match status" value="1"/>
</dbReference>
<feature type="domain" description="Calcineurin-like phosphoesterase" evidence="1">
    <location>
        <begin position="1"/>
        <end position="129"/>
    </location>
</feature>
<dbReference type="InterPro" id="IPR029052">
    <property type="entry name" value="Metallo-depent_PP-like"/>
</dbReference>
<dbReference type="OrthoDB" id="384253at2"/>
<dbReference type="RefSeq" id="WP_087017605.1">
    <property type="nucleotide sequence ID" value="NZ_CP178353.1"/>
</dbReference>
<dbReference type="InterPro" id="IPR050126">
    <property type="entry name" value="Ap4A_hydrolase"/>
</dbReference>
<protein>
    <recommendedName>
        <fullName evidence="1">Calcineurin-like phosphoesterase domain-containing protein</fullName>
    </recommendedName>
</protein>
<dbReference type="PANTHER" id="PTHR42850">
    <property type="entry name" value="METALLOPHOSPHOESTERASE"/>
    <property type="match status" value="1"/>
</dbReference>
<dbReference type="GO" id="GO:0008803">
    <property type="term" value="F:bis(5'-nucleosyl)-tetraphosphatase (symmetrical) activity"/>
    <property type="evidence" value="ECO:0007669"/>
    <property type="project" value="TreeGrafter"/>
</dbReference>
<keyword evidence="3" id="KW-1185">Reference proteome</keyword>
<dbReference type="InterPro" id="IPR004843">
    <property type="entry name" value="Calcineurin-like_PHP"/>
</dbReference>
<gene>
    <name evidence="2" type="ORF">CBW42_03025</name>
</gene>
<sequence length="214" mass="24149">MSVYVMSDLHGDWAHFKLMLLKIRFSKSDQLYIIGDVVDRGPHSIKLLQFIRQQENMTLLMGNHDLMLLQGLAHFDNPDSADWFDPQTYAEVCQLSAEERAALAQYLSTLPLFLTVSAGGQDYFLVHACPAPQGSSNADALEYFLWTRVSPDSTFDMPVIAGHTPTAYYQEKIPLRIWRNGNFTDIDCGTAFRSVVPGGCLACLRLDDNKEFYV</sequence>
<name>A0A252F713_9FIRM</name>
<dbReference type="GO" id="GO:0005737">
    <property type="term" value="C:cytoplasm"/>
    <property type="evidence" value="ECO:0007669"/>
    <property type="project" value="TreeGrafter"/>
</dbReference>
<organism evidence="2 3">
    <name type="scientific">Butyricicoccus porcorum</name>
    <dbReference type="NCBI Taxonomy" id="1945634"/>
    <lineage>
        <taxon>Bacteria</taxon>
        <taxon>Bacillati</taxon>
        <taxon>Bacillota</taxon>
        <taxon>Clostridia</taxon>
        <taxon>Eubacteriales</taxon>
        <taxon>Butyricicoccaceae</taxon>
        <taxon>Butyricicoccus</taxon>
    </lineage>
</organism>
<dbReference type="EMBL" id="NHOC01000002">
    <property type="protein sequence ID" value="OUM21551.1"/>
    <property type="molecule type" value="Genomic_DNA"/>
</dbReference>
<evidence type="ECO:0000313" key="3">
    <source>
        <dbReference type="Proteomes" id="UP000194903"/>
    </source>
</evidence>
<dbReference type="Pfam" id="PF00149">
    <property type="entry name" value="Metallophos"/>
    <property type="match status" value="1"/>
</dbReference>
<proteinExistence type="predicted"/>
<dbReference type="AlphaFoldDB" id="A0A252F713"/>
<reference evidence="2 3" key="1">
    <citation type="submission" date="2017-05" db="EMBL/GenBank/DDBJ databases">
        <title>Butyricicoccus porcorum sp. nov. a butyrate-producing bacterium from the swine intestinal tract.</title>
        <authorList>
            <person name="Trachsel J."/>
            <person name="Humphrey S."/>
            <person name="Allen H.K."/>
        </authorList>
    </citation>
    <scope>NUCLEOTIDE SEQUENCE [LARGE SCALE GENOMIC DNA]</scope>
    <source>
        <strain evidence="2">BB10</strain>
    </source>
</reference>
<dbReference type="PANTHER" id="PTHR42850:SF4">
    <property type="entry name" value="ZINC-DEPENDENT ENDOPOLYPHOSPHATASE"/>
    <property type="match status" value="1"/>
</dbReference>
<comment type="caution">
    <text evidence="2">The sequence shown here is derived from an EMBL/GenBank/DDBJ whole genome shotgun (WGS) entry which is preliminary data.</text>
</comment>
<accession>A0A252F713</accession>
<dbReference type="SUPFAM" id="SSF56300">
    <property type="entry name" value="Metallo-dependent phosphatases"/>
    <property type="match status" value="1"/>
</dbReference>